<evidence type="ECO:0000313" key="4">
    <source>
        <dbReference type="Proteomes" id="UP000694569"/>
    </source>
</evidence>
<evidence type="ECO:0000313" key="3">
    <source>
        <dbReference type="Ensembl" id="ENSLLEP00000030768.1"/>
    </source>
</evidence>
<reference evidence="3" key="2">
    <citation type="submission" date="2025-09" db="UniProtKB">
        <authorList>
            <consortium name="Ensembl"/>
        </authorList>
    </citation>
    <scope>IDENTIFICATION</scope>
</reference>
<reference evidence="3" key="1">
    <citation type="submission" date="2025-08" db="UniProtKB">
        <authorList>
            <consortium name="Ensembl"/>
        </authorList>
    </citation>
    <scope>IDENTIFICATION</scope>
</reference>
<dbReference type="InterPro" id="IPR039902">
    <property type="entry name" value="CCDC148/CCDC112"/>
</dbReference>
<gene>
    <name evidence="3" type="primary">CCDC148</name>
</gene>
<dbReference type="GeneTree" id="ENSGT00940000153988"/>
<organism evidence="3 4">
    <name type="scientific">Leptobrachium leishanense</name>
    <name type="common">Leishan spiny toad</name>
    <dbReference type="NCBI Taxonomy" id="445787"/>
    <lineage>
        <taxon>Eukaryota</taxon>
        <taxon>Metazoa</taxon>
        <taxon>Chordata</taxon>
        <taxon>Craniata</taxon>
        <taxon>Vertebrata</taxon>
        <taxon>Euteleostomi</taxon>
        <taxon>Amphibia</taxon>
        <taxon>Batrachia</taxon>
        <taxon>Anura</taxon>
        <taxon>Pelobatoidea</taxon>
        <taxon>Megophryidae</taxon>
        <taxon>Leptobrachium</taxon>
    </lineage>
</organism>
<protein>
    <submittedName>
        <fullName evidence="3">Coiled-coil domain containing 148</fullName>
    </submittedName>
</protein>
<proteinExistence type="predicted"/>
<feature type="region of interest" description="Disordered" evidence="2">
    <location>
        <begin position="465"/>
        <end position="488"/>
    </location>
</feature>
<keyword evidence="4" id="KW-1185">Reference proteome</keyword>
<dbReference type="PANTHER" id="PTHR21549:SF1">
    <property type="entry name" value="COILED-COIL DOMAIN-CONTAINING PROTEIN 148"/>
    <property type="match status" value="1"/>
</dbReference>
<name>A0A8C5WDR7_9ANUR</name>
<dbReference type="Ensembl" id="ENSLLET00000031949.1">
    <property type="protein sequence ID" value="ENSLLEP00000030768.1"/>
    <property type="gene ID" value="ENSLLEG00000019476.1"/>
</dbReference>
<dbReference type="PANTHER" id="PTHR21549">
    <property type="entry name" value="MUTATED IN BLADDER CANCER 1"/>
    <property type="match status" value="1"/>
</dbReference>
<keyword evidence="1" id="KW-0175">Coiled coil</keyword>
<sequence length="663" mass="78717">MVFWTLVTLETDAVDGGGGRLCFSVATRGRISRYRVCRAGRDRLQSEESYSFNSNPCIEPQPKRLKKKMLVTTHRTDDALVTRMKNGFGSSKYKPVDYEQLRAETEAKKLASANIQLKIKKTQHASKLTKDHMLLKQHSQVWWKEHERLSKSQSELEQQLNALWEEYGIKYDFFPNIKDIERQLSEERERYKECTVHPIWQLRDDLKHRIGEMQYHSLQHTEMANDFDPEKIMQQVEFVKSQQSELLENLAQEQHLVEESLTEVQLQELINAENAAGRFCEVPVILQELQCPYPDLKASVLTEYQSLAEGFFSKLQELDTQLNDLDRDCPWSDKHHWIFQSIIRQYPRDLPNRRALYLDMMSKHLLDKTRQELVSHEKIWDTHRFINEQRRALEENWARYRKDFVTKAAMSVTEACYAYEMEVVLANDRRKQQEVCCELKVKVRELRAHQEEALRLKSAIAARRKEEEERQERQEKEKEELRRADGKAKIQKYKAKKQRAWEEQQQRDIERLHQLEDMMAQRAQRDSERVLYRQQLLEQRLSERKEMAHLEELEEVERQRRLDALRQQVAVIAGFDPVRMMSDTKSFKAKMGIGAEEEIVLQKPLFPLHTYNEQQIISDQRVRVEMALREAGLHHTLYAKEILPKISPPKPPRKDMKSTVFEK</sequence>
<dbReference type="OrthoDB" id="448087at2759"/>
<accession>A0A8C5WDR7</accession>
<dbReference type="Proteomes" id="UP000694569">
    <property type="component" value="Unplaced"/>
</dbReference>
<dbReference type="AlphaFoldDB" id="A0A8C5WDR7"/>
<evidence type="ECO:0000256" key="1">
    <source>
        <dbReference type="ARBA" id="ARBA00023054"/>
    </source>
</evidence>
<evidence type="ECO:0000256" key="2">
    <source>
        <dbReference type="SAM" id="MobiDB-lite"/>
    </source>
</evidence>